<keyword evidence="2" id="KW-1185">Reference proteome</keyword>
<reference evidence="1" key="2">
    <citation type="journal article" date="2022" name="New Phytol.">
        <title>Evolutionary transition to the ectomycorrhizal habit in the genomes of a hyperdiverse lineage of mushroom-forming fungi.</title>
        <authorList>
            <person name="Looney B."/>
            <person name="Miyauchi S."/>
            <person name="Morin E."/>
            <person name="Drula E."/>
            <person name="Courty P.E."/>
            <person name="Kohler A."/>
            <person name="Kuo A."/>
            <person name="LaButti K."/>
            <person name="Pangilinan J."/>
            <person name="Lipzen A."/>
            <person name="Riley R."/>
            <person name="Andreopoulos W."/>
            <person name="He G."/>
            <person name="Johnson J."/>
            <person name="Nolan M."/>
            <person name="Tritt A."/>
            <person name="Barry K.W."/>
            <person name="Grigoriev I.V."/>
            <person name="Nagy L.G."/>
            <person name="Hibbett D."/>
            <person name="Henrissat B."/>
            <person name="Matheny P.B."/>
            <person name="Labbe J."/>
            <person name="Martin F.M."/>
        </authorList>
    </citation>
    <scope>NUCLEOTIDE SEQUENCE</scope>
    <source>
        <strain evidence="1">HHB10654</strain>
    </source>
</reference>
<accession>A0ACB8STN3</accession>
<sequence>MDNTSFTQIYDTLPQDAQRALFEKYLVPLLENAERNKAVNVVKAAKDMQSRYASMPILDIRAKDAEIEGLIAELDRDAKRSFVKERSVRDELLQEIMDTLTSFVNDIWSVVFEYQVNFDLAHRCLLVAADVIAKLAMPTGGCKCSTMNLYVSTVIKKQKTRKVVKSFQLTGVPSFDKVLLWVWRDLFLSMLASRPEKAKTIPQMLQDIQDVMGWTSLERLLLGGKTMSSEEDDEAEDDLEDDFGDETDAEDEEGDGDEDAWIDEDDDDYLDHVQTCPFHADHWPRLVDHQVPALREAVHSHLISHFRVAPSLALYAGIRGIAASPLLTRAHLLKLTQENALASSDNFVAALDIFSAENNSDTLWSLVQRGSHLLRPRDAPSFQLAATTIAQNRQLKPSSLGIVQKELLDTARALRAALLQPFSLLPEAGPSDELEKILKIPSGSLSRPGRIEAWVNSITTPGTQPTHPMAFAAMMMGIPIPGGAEELGDPDPMGFLELDKNDPDFEDLRDEMKPRLKDRFEGWVETASAIGTSTGILFNVYKELSTMMPFLRASDIVEEMLSRLSDKPSKHHVCDALEALHSFVKAQRKKAIAAVEKQKRKEKAASKAASSKNAAVGPSGSGSSRWSAPRATPPVSSGPPPSDNVPVTYGGIEDVD</sequence>
<comment type="caution">
    <text evidence="1">The sequence shown here is derived from an EMBL/GenBank/DDBJ whole genome shotgun (WGS) entry which is preliminary data.</text>
</comment>
<proteinExistence type="predicted"/>
<name>A0ACB8STN3_9AGAM</name>
<organism evidence="1 2">
    <name type="scientific">Artomyces pyxidatus</name>
    <dbReference type="NCBI Taxonomy" id="48021"/>
    <lineage>
        <taxon>Eukaryota</taxon>
        <taxon>Fungi</taxon>
        <taxon>Dikarya</taxon>
        <taxon>Basidiomycota</taxon>
        <taxon>Agaricomycotina</taxon>
        <taxon>Agaricomycetes</taxon>
        <taxon>Russulales</taxon>
        <taxon>Auriscalpiaceae</taxon>
        <taxon>Artomyces</taxon>
    </lineage>
</organism>
<reference evidence="1" key="1">
    <citation type="submission" date="2021-03" db="EMBL/GenBank/DDBJ databases">
        <authorList>
            <consortium name="DOE Joint Genome Institute"/>
            <person name="Ahrendt S."/>
            <person name="Looney B.P."/>
            <person name="Miyauchi S."/>
            <person name="Morin E."/>
            <person name="Drula E."/>
            <person name="Courty P.E."/>
            <person name="Chicoki N."/>
            <person name="Fauchery L."/>
            <person name="Kohler A."/>
            <person name="Kuo A."/>
            <person name="Labutti K."/>
            <person name="Pangilinan J."/>
            <person name="Lipzen A."/>
            <person name="Riley R."/>
            <person name="Andreopoulos W."/>
            <person name="He G."/>
            <person name="Johnson J."/>
            <person name="Barry K.W."/>
            <person name="Grigoriev I.V."/>
            <person name="Nagy L."/>
            <person name="Hibbett D."/>
            <person name="Henrissat B."/>
            <person name="Matheny P.B."/>
            <person name="Labbe J."/>
            <person name="Martin F."/>
        </authorList>
    </citation>
    <scope>NUCLEOTIDE SEQUENCE</scope>
    <source>
        <strain evidence="1">HHB10654</strain>
    </source>
</reference>
<gene>
    <name evidence="1" type="ORF">BV25DRAFT_1918554</name>
</gene>
<dbReference type="EMBL" id="MU277227">
    <property type="protein sequence ID" value="KAI0059310.1"/>
    <property type="molecule type" value="Genomic_DNA"/>
</dbReference>
<evidence type="ECO:0000313" key="1">
    <source>
        <dbReference type="EMBL" id="KAI0059310.1"/>
    </source>
</evidence>
<evidence type="ECO:0000313" key="2">
    <source>
        <dbReference type="Proteomes" id="UP000814140"/>
    </source>
</evidence>
<dbReference type="Proteomes" id="UP000814140">
    <property type="component" value="Unassembled WGS sequence"/>
</dbReference>
<protein>
    <submittedName>
        <fullName evidence="1">Uncharacterized protein</fullName>
    </submittedName>
</protein>